<evidence type="ECO:0000256" key="5">
    <source>
        <dbReference type="SAM" id="Phobius"/>
    </source>
</evidence>
<reference evidence="6 7" key="1">
    <citation type="submission" date="2020-08" db="EMBL/GenBank/DDBJ databases">
        <title>Bridging the membrane lipid divide: bacteria of the FCB group superphylum have the potential to synthesize archaeal ether lipids.</title>
        <authorList>
            <person name="Villanueva L."/>
            <person name="Von Meijenfeldt F.A.B."/>
            <person name="Westbye A.B."/>
            <person name="Yadav S."/>
            <person name="Hopmans E.C."/>
            <person name="Dutilh B.E."/>
            <person name="Sinninghe Damste J.S."/>
        </authorList>
    </citation>
    <scope>NUCLEOTIDE SEQUENCE [LARGE SCALE GENOMIC DNA]</scope>
    <source>
        <strain evidence="6">NIOZ-UU36</strain>
    </source>
</reference>
<keyword evidence="4 5" id="KW-0472">Membrane</keyword>
<proteinExistence type="predicted"/>
<dbReference type="Proteomes" id="UP000614469">
    <property type="component" value="Unassembled WGS sequence"/>
</dbReference>
<keyword evidence="3 5" id="KW-1133">Transmembrane helix</keyword>
<evidence type="ECO:0000313" key="7">
    <source>
        <dbReference type="Proteomes" id="UP000614469"/>
    </source>
</evidence>
<feature type="transmembrane region" description="Helical" evidence="5">
    <location>
        <begin position="89"/>
        <end position="111"/>
    </location>
</feature>
<feature type="transmembrane region" description="Helical" evidence="5">
    <location>
        <begin position="19"/>
        <end position="35"/>
    </location>
</feature>
<name>A0A8J6NQ25_9CHLR</name>
<comment type="subcellular location">
    <subcellularLocation>
        <location evidence="1">Membrane</location>
        <topology evidence="1">Multi-pass membrane protein</topology>
    </subcellularLocation>
</comment>
<accession>A0A8J6NQ25</accession>
<dbReference type="EMBL" id="JACNJN010000139">
    <property type="protein sequence ID" value="MBC8336099.1"/>
    <property type="molecule type" value="Genomic_DNA"/>
</dbReference>
<dbReference type="GO" id="GO:0009403">
    <property type="term" value="P:toxin biosynthetic process"/>
    <property type="evidence" value="ECO:0007669"/>
    <property type="project" value="InterPro"/>
</dbReference>
<feature type="transmembrane region" description="Helical" evidence="5">
    <location>
        <begin position="152"/>
        <end position="169"/>
    </location>
</feature>
<dbReference type="GO" id="GO:0016020">
    <property type="term" value="C:membrane"/>
    <property type="evidence" value="ECO:0007669"/>
    <property type="project" value="UniProtKB-SubCell"/>
</dbReference>
<protein>
    <submittedName>
        <fullName evidence="6">CvpA family protein</fullName>
    </submittedName>
</protein>
<evidence type="ECO:0000256" key="2">
    <source>
        <dbReference type="ARBA" id="ARBA00022692"/>
    </source>
</evidence>
<gene>
    <name evidence="6" type="ORF">H8E29_12595</name>
</gene>
<evidence type="ECO:0000256" key="3">
    <source>
        <dbReference type="ARBA" id="ARBA00022989"/>
    </source>
</evidence>
<dbReference type="AlphaFoldDB" id="A0A8J6NQ25"/>
<feature type="transmembrane region" description="Helical" evidence="5">
    <location>
        <begin position="55"/>
        <end position="77"/>
    </location>
</feature>
<sequence>MYVILFAIIGAMRGWAKELLVSFSVILALALNYLLRKYVPMIMNLPTTDIAFFWIRTWITIALVYFGYQTVASIGALSGKARKEKLQDALFGAVMGAINGYLVVGTLWAYLNEAQYPFPNIFYPPHPDLAAGITTEITRLMKWMPPYSLGEPGIYFAVIIAFVFIIVVYI</sequence>
<evidence type="ECO:0000256" key="4">
    <source>
        <dbReference type="ARBA" id="ARBA00023136"/>
    </source>
</evidence>
<comment type="caution">
    <text evidence="6">The sequence shown here is derived from an EMBL/GenBank/DDBJ whole genome shotgun (WGS) entry which is preliminary data.</text>
</comment>
<dbReference type="InterPro" id="IPR003825">
    <property type="entry name" value="Colicin-V_CvpA"/>
</dbReference>
<evidence type="ECO:0000313" key="6">
    <source>
        <dbReference type="EMBL" id="MBC8336099.1"/>
    </source>
</evidence>
<organism evidence="6 7">
    <name type="scientific">Candidatus Desulfolinea nitratireducens</name>
    <dbReference type="NCBI Taxonomy" id="2841698"/>
    <lineage>
        <taxon>Bacteria</taxon>
        <taxon>Bacillati</taxon>
        <taxon>Chloroflexota</taxon>
        <taxon>Anaerolineae</taxon>
        <taxon>Anaerolineales</taxon>
        <taxon>Anaerolineales incertae sedis</taxon>
        <taxon>Candidatus Desulfolinea</taxon>
    </lineage>
</organism>
<keyword evidence="2 5" id="KW-0812">Transmembrane</keyword>
<evidence type="ECO:0000256" key="1">
    <source>
        <dbReference type="ARBA" id="ARBA00004141"/>
    </source>
</evidence>
<dbReference type="Pfam" id="PF02674">
    <property type="entry name" value="Colicin_V"/>
    <property type="match status" value="1"/>
</dbReference>